<keyword evidence="4" id="KW-1185">Reference proteome</keyword>
<evidence type="ECO:0000256" key="1">
    <source>
        <dbReference type="SAM" id="Coils"/>
    </source>
</evidence>
<dbReference type="EMBL" id="OZ037951">
    <property type="protein sequence ID" value="CAL1714318.1"/>
    <property type="molecule type" value="Genomic_DNA"/>
</dbReference>
<keyword evidence="1" id="KW-0175">Coiled coil</keyword>
<protein>
    <submittedName>
        <fullName evidence="3">Uncharacterized protein</fullName>
    </submittedName>
</protein>
<feature type="region of interest" description="Disordered" evidence="2">
    <location>
        <begin position="34"/>
        <end position="53"/>
    </location>
</feature>
<gene>
    <name evidence="3" type="ORF">GFSPODELE1_LOCUS9715</name>
</gene>
<feature type="region of interest" description="Disordered" evidence="2">
    <location>
        <begin position="611"/>
        <end position="633"/>
    </location>
</feature>
<feature type="compositionally biased region" description="Low complexity" evidence="2">
    <location>
        <begin position="618"/>
        <end position="633"/>
    </location>
</feature>
<proteinExistence type="predicted"/>
<feature type="coiled-coil region" evidence="1">
    <location>
        <begin position="521"/>
        <end position="548"/>
    </location>
</feature>
<evidence type="ECO:0000256" key="2">
    <source>
        <dbReference type="SAM" id="MobiDB-lite"/>
    </source>
</evidence>
<reference evidence="4" key="1">
    <citation type="submission" date="2024-04" db="EMBL/GenBank/DDBJ databases">
        <authorList>
            <person name="Shaw F."/>
            <person name="Minotto A."/>
        </authorList>
    </citation>
    <scope>NUCLEOTIDE SEQUENCE [LARGE SCALE GENOMIC DNA]</scope>
</reference>
<evidence type="ECO:0000313" key="4">
    <source>
        <dbReference type="Proteomes" id="UP001497453"/>
    </source>
</evidence>
<organism evidence="3 4">
    <name type="scientific">Somion occarium</name>
    <dbReference type="NCBI Taxonomy" id="3059160"/>
    <lineage>
        <taxon>Eukaryota</taxon>
        <taxon>Fungi</taxon>
        <taxon>Dikarya</taxon>
        <taxon>Basidiomycota</taxon>
        <taxon>Agaricomycotina</taxon>
        <taxon>Agaricomycetes</taxon>
        <taxon>Polyporales</taxon>
        <taxon>Cerrenaceae</taxon>
        <taxon>Somion</taxon>
    </lineage>
</organism>
<feature type="coiled-coil region" evidence="1">
    <location>
        <begin position="313"/>
        <end position="375"/>
    </location>
</feature>
<feature type="compositionally biased region" description="Low complexity" evidence="2">
    <location>
        <begin position="34"/>
        <end position="46"/>
    </location>
</feature>
<name>A0ABP1E2N4_9APHY</name>
<accession>A0ABP1E2N4</accession>
<dbReference type="Proteomes" id="UP001497453">
    <property type="component" value="Chromosome 8"/>
</dbReference>
<sequence>MLFSYPGPLTGAEYDSSFNSSFISRSLHSCMETTDPLQDSSLSSLPESPPDPPKTLFQAGLRALFQLSSFTKQSSVQQRIHAAVMQDQRRRIQEQKKTIGGLVSYALQLEAEVDHSNIALDSAQYKAAELAVSHDHLCKEYDALTTAHSSLQFERAATISAVHATIARLELAEKDVTDANAARAVEQDYYSELLALAAADKAKLEADVFRLTEENSALESQIVDLEFQQLSSAFSIIDGKAALDEERAAHALTSLEVSQLREDVLMLSIGLDIRQAQLDMSNETVSALEGKLSDERTMSAEYQSSCYVAETKVSELVAQLALKEAQIKEQEAELAAQDVLLKRKDDEIVSKDLRFQEQDDQLEALTDAHDVEKEEHCMSVFAAELERDLILESETNLKEDIKIKDDALAAAEEALIAATAAHEDTKLEFTAKLTDAMAEITKVKVDAKDREASLTKQLEQECNAHQVTRQDLDTIQHRLSAVTEDRDATRRELAVTNNRMFQEVGQLRAMYTLAAQDETTFKHALEKYRVLEEKLDTMLKEKRTLELSKRAVEDAFVAKMKRCDALEKEIATLRKVKGRASAASTPTKGASDDKENAPVDHAFLLNGVSPMETPIRRNTPMTSSPSSSNVSMSPSVSQGFVGMFKTPSLLKLVGKRGVKAAGYPGAIFEDTPESLPSPALS</sequence>
<evidence type="ECO:0000313" key="3">
    <source>
        <dbReference type="EMBL" id="CAL1714318.1"/>
    </source>
</evidence>